<evidence type="ECO:0000256" key="1">
    <source>
        <dbReference type="SAM" id="SignalP"/>
    </source>
</evidence>
<dbReference type="InterPro" id="IPR006047">
    <property type="entry name" value="GH13_cat_dom"/>
</dbReference>
<evidence type="ECO:0000313" key="3">
    <source>
        <dbReference type="EMBL" id="RZI46189.1"/>
    </source>
</evidence>
<accession>A0A4Q7DIY6</accession>
<reference evidence="3 4" key="1">
    <citation type="submission" date="2018-10" db="EMBL/GenBank/DDBJ databases">
        <title>An updated phylogeny of the Alphaproteobacteria reveals that the parasitic Rickettsiales and Holosporales have independent origins.</title>
        <authorList>
            <person name="Munoz-Gomez S.A."/>
            <person name="Hess S."/>
            <person name="Burger G."/>
            <person name="Lang B.F."/>
            <person name="Susko E."/>
            <person name="Slamovits C.H."/>
            <person name="Roger A.J."/>
        </authorList>
    </citation>
    <scope>NUCLEOTIDE SEQUENCE [LARGE SCALE GENOMIC DNA]</scope>
    <source>
        <strain evidence="3">HOLO01</strain>
    </source>
</reference>
<gene>
    <name evidence="3" type="ORF">EQU50_04435</name>
</gene>
<dbReference type="Proteomes" id="UP000293550">
    <property type="component" value="Unassembled WGS sequence"/>
</dbReference>
<name>A0A4Q7DIY6_9PROT</name>
<dbReference type="SMART" id="SM00642">
    <property type="entry name" value="Aamy"/>
    <property type="match status" value="1"/>
</dbReference>
<comment type="caution">
    <text evidence="3">The sequence shown here is derived from an EMBL/GenBank/DDBJ whole genome shotgun (WGS) entry which is preliminary data.</text>
</comment>
<keyword evidence="4" id="KW-1185">Reference proteome</keyword>
<keyword evidence="1" id="KW-0732">Signal</keyword>
<evidence type="ECO:0000313" key="4">
    <source>
        <dbReference type="Proteomes" id="UP000293550"/>
    </source>
</evidence>
<dbReference type="EMBL" id="SCFB01000005">
    <property type="protein sequence ID" value="RZI46189.1"/>
    <property type="molecule type" value="Genomic_DNA"/>
</dbReference>
<protein>
    <recommendedName>
        <fullName evidence="2">Glycosyl hydrolase family 13 catalytic domain-containing protein</fullName>
    </recommendedName>
</protein>
<dbReference type="Pfam" id="PF00128">
    <property type="entry name" value="Alpha-amylase"/>
    <property type="match status" value="1"/>
</dbReference>
<dbReference type="SUPFAM" id="SSF51445">
    <property type="entry name" value="(Trans)glycosidases"/>
    <property type="match status" value="1"/>
</dbReference>
<organism evidence="3 4">
    <name type="scientific">Candidatus Finniella inopinata</name>
    <dbReference type="NCBI Taxonomy" id="1696036"/>
    <lineage>
        <taxon>Bacteria</taxon>
        <taxon>Pseudomonadati</taxon>
        <taxon>Pseudomonadota</taxon>
        <taxon>Alphaproteobacteria</taxon>
        <taxon>Holosporales</taxon>
        <taxon>Candidatus Paracaedibacteraceae</taxon>
        <taxon>Candidatus Finniella</taxon>
    </lineage>
</organism>
<dbReference type="Gene3D" id="3.20.20.80">
    <property type="entry name" value="Glycosidases"/>
    <property type="match status" value="1"/>
</dbReference>
<dbReference type="PANTHER" id="PTHR10357">
    <property type="entry name" value="ALPHA-AMYLASE FAMILY MEMBER"/>
    <property type="match status" value="1"/>
</dbReference>
<dbReference type="RefSeq" id="WP_130153941.1">
    <property type="nucleotide sequence ID" value="NZ_SCFB01000005.1"/>
</dbReference>
<evidence type="ECO:0000259" key="2">
    <source>
        <dbReference type="SMART" id="SM00642"/>
    </source>
</evidence>
<proteinExistence type="predicted"/>
<dbReference type="OrthoDB" id="9805159at2"/>
<dbReference type="AlphaFoldDB" id="A0A4Q7DIY6"/>
<feature type="signal peptide" evidence="1">
    <location>
        <begin position="1"/>
        <end position="24"/>
    </location>
</feature>
<feature type="domain" description="Glycosyl hydrolase family 13 catalytic" evidence="2">
    <location>
        <begin position="148"/>
        <end position="497"/>
    </location>
</feature>
<dbReference type="InterPro" id="IPR017853">
    <property type="entry name" value="GH"/>
</dbReference>
<sequence>MFRPHAKKLLSVLLLSTFSLSVHAVTSAALDGTLLFNHKQNFGHRILHAFDLPYAKLTGIGPTFASEKVTAPINDNLAAIARAGYTDIQISPPSLSTPSTHMLPGPIDPKKLQPQVYQGLKQGAPVPAIPVPSKSYNAWEFAYQPLLCVLDSTYQAELDAVFGKHTDGSSKKHVSQYGVTVNGKVVGYRLGCDRYGSMADLVTLINNAKAMGLNIIADGVFNHTSGYNTNYSGADAEDNYTKFHPFTYVPQDGSTPATYTWDKSVDLTDFYTPFREFEDQPDSIKFAPDSWVFGPDLAVDNPDVQKMIVGYMQLLSDVGLCGMRFDLLYGLGPDATRSIMTKAKAAGMFPPPYSFGYAELDQPLEDLARYGALMPAHDHPLHFSLTKCLTLKPDGWGELDQTELPSVSTLIAPKGLGNFTSATFSVNHDQYPQVSTGTANLRGFYSESKDPENVADTILSQLSMVYLCAKRDGNPHILRFEDERDHKKLIQRSLAFRVLMERQTAPHEYIVDLGHDVLLIARQYGFVLINRGKQAHNVTGDNLQSLVKANNNFAAYLPGLNSTEGVVYDELSGLGSTIQTYNSSQS</sequence>
<feature type="chain" id="PRO_5020381614" description="Glycosyl hydrolase family 13 catalytic domain-containing protein" evidence="1">
    <location>
        <begin position="25"/>
        <end position="586"/>
    </location>
</feature>
<dbReference type="GO" id="GO:0005975">
    <property type="term" value="P:carbohydrate metabolic process"/>
    <property type="evidence" value="ECO:0007669"/>
    <property type="project" value="InterPro"/>
</dbReference>